<name>A0ABN3G6V0_9ACTN</name>
<organism evidence="1 2">
    <name type="scientific">Dactylosporangium salmoneum</name>
    <dbReference type="NCBI Taxonomy" id="53361"/>
    <lineage>
        <taxon>Bacteria</taxon>
        <taxon>Bacillati</taxon>
        <taxon>Actinomycetota</taxon>
        <taxon>Actinomycetes</taxon>
        <taxon>Micromonosporales</taxon>
        <taxon>Micromonosporaceae</taxon>
        <taxon>Dactylosporangium</taxon>
    </lineage>
</organism>
<dbReference type="RefSeq" id="WP_344613117.1">
    <property type="nucleotide sequence ID" value="NZ_BAAARV010000025.1"/>
</dbReference>
<proteinExistence type="predicted"/>
<comment type="caution">
    <text evidence="1">The sequence shown here is derived from an EMBL/GenBank/DDBJ whole genome shotgun (WGS) entry which is preliminary data.</text>
</comment>
<dbReference type="Gene3D" id="3.40.50.1820">
    <property type="entry name" value="alpha/beta hydrolase"/>
    <property type="match status" value="1"/>
</dbReference>
<dbReference type="Proteomes" id="UP001501444">
    <property type="component" value="Unassembled WGS sequence"/>
</dbReference>
<dbReference type="InterPro" id="IPR010520">
    <property type="entry name" value="FrsA-like"/>
</dbReference>
<dbReference type="SUPFAM" id="SSF53474">
    <property type="entry name" value="alpha/beta-Hydrolases"/>
    <property type="match status" value="1"/>
</dbReference>
<evidence type="ECO:0008006" key="3">
    <source>
        <dbReference type="Google" id="ProtNLM"/>
    </source>
</evidence>
<accession>A0ABN3G6V0</accession>
<dbReference type="EMBL" id="BAAARV010000025">
    <property type="protein sequence ID" value="GAA2345398.1"/>
    <property type="molecule type" value="Genomic_DNA"/>
</dbReference>
<protein>
    <recommendedName>
        <fullName evidence="3">Alpha/beta hydrolase</fullName>
    </recommendedName>
</protein>
<gene>
    <name evidence="1" type="ORF">GCM10010170_031480</name>
</gene>
<sequence>MNDVAELKEFAVTHARAQNIAGYRDVLARVDNDEDGAEGSWAIEWTRAGAALEERGKHLEAAQCYNMGRFPFVDGPARSDALRRCVAAFDRWRGPGIERIAVDGGQVHGWAAGLSAAKPRPLLVVTGGIVSIKEQWAPILSAVTRLGMAGVVTEMPGVGENSLPYTPDSWRMLSAVLDAVAGRADVSRTYALALSFSGHLAMRCALDDPRIRGIVTAGAPVRGFFTDRAWLRTVPRLTMDTLAHLTRTGRDDVAGQLDKWALSDEQLRALEIPVYYMKSARDEIIPPAEAELVRSRVREAHLLEHDDTHGSPGHIAETRLWSVWAVLHARRALPAQRMALGAALRLLRARPRRR</sequence>
<keyword evidence="2" id="KW-1185">Reference proteome</keyword>
<evidence type="ECO:0000313" key="1">
    <source>
        <dbReference type="EMBL" id="GAA2345398.1"/>
    </source>
</evidence>
<evidence type="ECO:0000313" key="2">
    <source>
        <dbReference type="Proteomes" id="UP001501444"/>
    </source>
</evidence>
<dbReference type="InterPro" id="IPR029058">
    <property type="entry name" value="AB_hydrolase_fold"/>
</dbReference>
<reference evidence="1 2" key="1">
    <citation type="journal article" date="2019" name="Int. J. Syst. Evol. Microbiol.">
        <title>The Global Catalogue of Microorganisms (GCM) 10K type strain sequencing project: providing services to taxonomists for standard genome sequencing and annotation.</title>
        <authorList>
            <consortium name="The Broad Institute Genomics Platform"/>
            <consortium name="The Broad Institute Genome Sequencing Center for Infectious Disease"/>
            <person name="Wu L."/>
            <person name="Ma J."/>
        </authorList>
    </citation>
    <scope>NUCLEOTIDE SEQUENCE [LARGE SCALE GENOMIC DNA]</scope>
    <source>
        <strain evidence="1 2">JCM 3272</strain>
    </source>
</reference>
<dbReference type="Pfam" id="PF06500">
    <property type="entry name" value="FrsA-like"/>
    <property type="match status" value="1"/>
</dbReference>